<dbReference type="AlphaFoldDB" id="A0A7X6IBP6"/>
<gene>
    <name evidence="1" type="ORF">MNODULE_14705</name>
</gene>
<dbReference type="EMBL" id="VTOW01000003">
    <property type="protein sequence ID" value="NKE71996.1"/>
    <property type="molecule type" value="Genomic_DNA"/>
</dbReference>
<proteinExistence type="predicted"/>
<reference evidence="1 2" key="1">
    <citation type="journal article" date="2020" name="Nature">
        <title>Bacterial chemolithoautotrophy via manganese oxidation.</title>
        <authorList>
            <person name="Yu H."/>
            <person name="Leadbetter J.R."/>
        </authorList>
    </citation>
    <scope>NUCLEOTIDE SEQUENCE [LARGE SCALE GENOMIC DNA]</scope>
    <source>
        <strain evidence="1 2">Mn-1</strain>
    </source>
</reference>
<keyword evidence="2" id="KW-1185">Reference proteome</keyword>
<name>A0A7X6IBP6_9BACT</name>
<sequence length="109" mass="12598">MKEDVDRTLQRISQLRSLIQTLPHIPTRHEEVLLEIFESFTRPGVSSGQREQRRPPVEALRAGFQACWRARRFEVIVAVGNRIDLDILCTDRTLSTYHQAASKIVKSRT</sequence>
<accession>A0A7X6IBP6</accession>
<comment type="caution">
    <text evidence="1">The sequence shown here is derived from an EMBL/GenBank/DDBJ whole genome shotgun (WGS) entry which is preliminary data.</text>
</comment>
<dbReference type="Proteomes" id="UP000534783">
    <property type="component" value="Unassembled WGS sequence"/>
</dbReference>
<dbReference type="RefSeq" id="WP_168061266.1">
    <property type="nucleotide sequence ID" value="NZ_VTOW01000003.1"/>
</dbReference>
<evidence type="ECO:0000313" key="2">
    <source>
        <dbReference type="Proteomes" id="UP000534783"/>
    </source>
</evidence>
<protein>
    <submittedName>
        <fullName evidence="1">Uncharacterized protein</fullName>
    </submittedName>
</protein>
<evidence type="ECO:0000313" key="1">
    <source>
        <dbReference type="EMBL" id="NKE71996.1"/>
    </source>
</evidence>
<organism evidence="1 2">
    <name type="scientific">Candidatus Manganitrophus noduliformans</name>
    <dbReference type="NCBI Taxonomy" id="2606439"/>
    <lineage>
        <taxon>Bacteria</taxon>
        <taxon>Pseudomonadati</taxon>
        <taxon>Nitrospirota</taxon>
        <taxon>Nitrospiria</taxon>
        <taxon>Candidatus Troglogloeales</taxon>
        <taxon>Candidatus Manganitrophaceae</taxon>
        <taxon>Candidatus Manganitrophus</taxon>
    </lineage>
</organism>